<proteinExistence type="predicted"/>
<keyword evidence="1" id="KW-0503">Monooxygenase</keyword>
<name>A0AAC9PQH6_9PSEU</name>
<dbReference type="GO" id="GO:0016705">
    <property type="term" value="F:oxidoreductase activity, acting on paired donors, with incorporation or reduction of molecular oxygen"/>
    <property type="evidence" value="ECO:0007669"/>
    <property type="project" value="InterPro"/>
</dbReference>
<organism evidence="1 2">
    <name type="scientific">Actinoalloteichus fjordicus</name>
    <dbReference type="NCBI Taxonomy" id="1612552"/>
    <lineage>
        <taxon>Bacteria</taxon>
        <taxon>Bacillati</taxon>
        <taxon>Actinomycetota</taxon>
        <taxon>Actinomycetes</taxon>
        <taxon>Pseudonocardiales</taxon>
        <taxon>Pseudonocardiaceae</taxon>
        <taxon>Actinoalloteichus</taxon>
    </lineage>
</organism>
<protein>
    <submittedName>
        <fullName evidence="1">Luciferase-like monooxygenase</fullName>
    </submittedName>
</protein>
<keyword evidence="2" id="KW-1185">Reference proteome</keyword>
<dbReference type="Gene3D" id="3.20.20.30">
    <property type="entry name" value="Luciferase-like domain"/>
    <property type="match status" value="1"/>
</dbReference>
<dbReference type="EMBL" id="CP016076">
    <property type="protein sequence ID" value="APU12891.1"/>
    <property type="molecule type" value="Genomic_DNA"/>
</dbReference>
<sequence length="119" mass="12560">MAEWGEGYVAGSVPAPMVEPSFDAARQAWKEAGRDGSPRLVAIAYFAHDDLATGQDNVRDYYSAVGSDTADFIAGNVHHGAAGVQAAIESFSAIGADELIFHPAVPDLNEIEKLAEAVR</sequence>
<dbReference type="InterPro" id="IPR036661">
    <property type="entry name" value="Luciferase-like_sf"/>
</dbReference>
<reference evidence="2" key="1">
    <citation type="submission" date="2016-06" db="EMBL/GenBank/DDBJ databases">
        <title>Complete genome sequence of Actinoalloteichus fjordicus DSM 46855 (=ADI127-17), type strain of the new species Actinoalloteichus fjordicus.</title>
        <authorList>
            <person name="Ruckert C."/>
            <person name="Nouioui I."/>
            <person name="Willmese J."/>
            <person name="van Wezel G."/>
            <person name="Klenk H.-P."/>
            <person name="Kalinowski J."/>
            <person name="Zotchev S.B."/>
        </authorList>
    </citation>
    <scope>NUCLEOTIDE SEQUENCE [LARGE SCALE GENOMIC DNA]</scope>
    <source>
        <strain evidence="2">ADI127-7</strain>
    </source>
</reference>
<evidence type="ECO:0000313" key="2">
    <source>
        <dbReference type="Proteomes" id="UP000185511"/>
    </source>
</evidence>
<dbReference type="SUPFAM" id="SSF51679">
    <property type="entry name" value="Bacterial luciferase-like"/>
    <property type="match status" value="1"/>
</dbReference>
<dbReference type="Proteomes" id="UP000185511">
    <property type="component" value="Chromosome"/>
</dbReference>
<evidence type="ECO:0000313" key="1">
    <source>
        <dbReference type="EMBL" id="APU12891.1"/>
    </source>
</evidence>
<dbReference type="AlphaFoldDB" id="A0AAC9PQH6"/>
<accession>A0AAC9PQH6</accession>
<dbReference type="GO" id="GO:0004497">
    <property type="term" value="F:monooxygenase activity"/>
    <property type="evidence" value="ECO:0007669"/>
    <property type="project" value="UniProtKB-KW"/>
</dbReference>
<gene>
    <name evidence="1" type="ORF">UA74_04060</name>
</gene>
<keyword evidence="1" id="KW-0560">Oxidoreductase</keyword>
<dbReference type="KEGG" id="acad:UA74_04060"/>